<evidence type="ECO:0000313" key="2">
    <source>
        <dbReference type="EMBL" id="CAD7002805.1"/>
    </source>
</evidence>
<evidence type="ECO:0000256" key="1">
    <source>
        <dbReference type="SAM" id="MobiDB-lite"/>
    </source>
</evidence>
<proteinExistence type="predicted"/>
<reference evidence="2" key="1">
    <citation type="submission" date="2020-11" db="EMBL/GenBank/DDBJ databases">
        <authorList>
            <person name="Whitehead M."/>
        </authorList>
    </citation>
    <scope>NUCLEOTIDE SEQUENCE</scope>
    <source>
        <strain evidence="2">EGII</strain>
    </source>
</reference>
<keyword evidence="3" id="KW-1185">Reference proteome</keyword>
<feature type="non-terminal residue" evidence="2">
    <location>
        <position position="1"/>
    </location>
</feature>
<evidence type="ECO:0000313" key="3">
    <source>
        <dbReference type="Proteomes" id="UP000606786"/>
    </source>
</evidence>
<sequence length="79" mass="8800">QAPFGGERSVHQDSVAFRNSFRHSSQPTKRRRNTQSAPKIASGCIRRAMASAVNGKVSAHNGFKQLKQLRLIDYVTKSM</sequence>
<comment type="caution">
    <text evidence="2">The sequence shown here is derived from an EMBL/GenBank/DDBJ whole genome shotgun (WGS) entry which is preliminary data.</text>
</comment>
<dbReference type="Proteomes" id="UP000606786">
    <property type="component" value="Unassembled WGS sequence"/>
</dbReference>
<feature type="region of interest" description="Disordered" evidence="1">
    <location>
        <begin position="1"/>
        <end position="41"/>
    </location>
</feature>
<accession>A0A811UXN5</accession>
<gene>
    <name evidence="2" type="ORF">CCAP1982_LOCUS11275</name>
</gene>
<protein>
    <submittedName>
        <fullName evidence="2">(Mediterranean fruit fly) hypothetical protein</fullName>
    </submittedName>
</protein>
<dbReference type="AlphaFoldDB" id="A0A811UXN5"/>
<dbReference type="EMBL" id="CAJHJT010000034">
    <property type="protein sequence ID" value="CAD7002805.1"/>
    <property type="molecule type" value="Genomic_DNA"/>
</dbReference>
<name>A0A811UXN5_CERCA</name>
<organism evidence="2 3">
    <name type="scientific">Ceratitis capitata</name>
    <name type="common">Mediterranean fruit fly</name>
    <name type="synonym">Tephritis capitata</name>
    <dbReference type="NCBI Taxonomy" id="7213"/>
    <lineage>
        <taxon>Eukaryota</taxon>
        <taxon>Metazoa</taxon>
        <taxon>Ecdysozoa</taxon>
        <taxon>Arthropoda</taxon>
        <taxon>Hexapoda</taxon>
        <taxon>Insecta</taxon>
        <taxon>Pterygota</taxon>
        <taxon>Neoptera</taxon>
        <taxon>Endopterygota</taxon>
        <taxon>Diptera</taxon>
        <taxon>Brachycera</taxon>
        <taxon>Muscomorpha</taxon>
        <taxon>Tephritoidea</taxon>
        <taxon>Tephritidae</taxon>
        <taxon>Ceratitis</taxon>
        <taxon>Ceratitis</taxon>
    </lineage>
</organism>